<reference evidence="1 2" key="1">
    <citation type="submission" date="2018-12" db="EMBL/GenBank/DDBJ databases">
        <title>Draft genome sequence of Xylaria grammica IHI A82.</title>
        <authorList>
            <person name="Buettner E."/>
            <person name="Kellner H."/>
        </authorList>
    </citation>
    <scope>NUCLEOTIDE SEQUENCE [LARGE SCALE GENOMIC DNA]</scope>
    <source>
        <strain evidence="1 2">IHI A82</strain>
    </source>
</reference>
<gene>
    <name evidence="1" type="ORF">EKO27_g7145</name>
</gene>
<comment type="caution">
    <text evidence="1">The sequence shown here is derived from an EMBL/GenBank/DDBJ whole genome shotgun (WGS) entry which is preliminary data.</text>
</comment>
<sequence length="336" mass="38293">MLVVIPPPELHEEHIYNHMQGLIKVQARHVRLARTEWGRFLDVRDRLVRDVVGANWYSRVHADGESADEGGTQWGWTTAAQGHEIVDGKTGDSEEGGRILAALATTAHRTTGDIVRTHTELFESWDLAHVHIREALRAERALIRSLCKASPKGEVWTTRHAVALPLLARRMDKLEPTHEAMREPLERLQDQFPSEGPMIIESEATWLEDVEELLRGWATAYMDVQEGVLHMLRRRDVKKQPRRRYPSSSWGEWKRRNCGGTSCFDERGVVQSVKQAFRTGDPIAEVAGDETRWLESLGGDEAPRVWGDMYEKACCEDSMLAHWLRNGASQPRKGKR</sequence>
<organism evidence="1 2">
    <name type="scientific">Xylaria grammica</name>
    <dbReference type="NCBI Taxonomy" id="363999"/>
    <lineage>
        <taxon>Eukaryota</taxon>
        <taxon>Fungi</taxon>
        <taxon>Dikarya</taxon>
        <taxon>Ascomycota</taxon>
        <taxon>Pezizomycotina</taxon>
        <taxon>Sordariomycetes</taxon>
        <taxon>Xylariomycetidae</taxon>
        <taxon>Xylariales</taxon>
        <taxon>Xylariaceae</taxon>
        <taxon>Xylaria</taxon>
    </lineage>
</organism>
<evidence type="ECO:0000313" key="2">
    <source>
        <dbReference type="Proteomes" id="UP000286045"/>
    </source>
</evidence>
<evidence type="ECO:0000313" key="1">
    <source>
        <dbReference type="EMBL" id="RWA07960.1"/>
    </source>
</evidence>
<keyword evidence="2" id="KW-1185">Reference proteome</keyword>
<dbReference type="EMBL" id="RYZI01000226">
    <property type="protein sequence ID" value="RWA07960.1"/>
    <property type="molecule type" value="Genomic_DNA"/>
</dbReference>
<protein>
    <submittedName>
        <fullName evidence="1">Uncharacterized protein</fullName>
    </submittedName>
</protein>
<accession>A0A439D0M1</accession>
<proteinExistence type="predicted"/>
<dbReference type="AlphaFoldDB" id="A0A439D0M1"/>
<dbReference type="Proteomes" id="UP000286045">
    <property type="component" value="Unassembled WGS sequence"/>
</dbReference>
<name>A0A439D0M1_9PEZI</name>